<feature type="transmembrane region" description="Helical" evidence="1">
    <location>
        <begin position="136"/>
        <end position="161"/>
    </location>
</feature>
<accession>A0A166QQZ1</accession>
<dbReference type="InterPro" id="IPR045339">
    <property type="entry name" value="DUF6534"/>
</dbReference>
<feature type="transmembrane region" description="Helical" evidence="1">
    <location>
        <begin position="101"/>
        <end position="124"/>
    </location>
</feature>
<keyword evidence="1" id="KW-1133">Transmembrane helix</keyword>
<keyword evidence="4" id="KW-1185">Reference proteome</keyword>
<dbReference type="OrthoDB" id="2953893at2759"/>
<evidence type="ECO:0000259" key="2">
    <source>
        <dbReference type="Pfam" id="PF20152"/>
    </source>
</evidence>
<dbReference type="Pfam" id="PF20152">
    <property type="entry name" value="DUF6534"/>
    <property type="match status" value="1"/>
</dbReference>
<reference evidence="3 4" key="1">
    <citation type="journal article" date="2016" name="Mol. Biol. Evol.">
        <title>Comparative Genomics of Early-Diverging Mushroom-Forming Fungi Provides Insights into the Origins of Lignocellulose Decay Capabilities.</title>
        <authorList>
            <person name="Nagy L.G."/>
            <person name="Riley R."/>
            <person name="Tritt A."/>
            <person name="Adam C."/>
            <person name="Daum C."/>
            <person name="Floudas D."/>
            <person name="Sun H."/>
            <person name="Yadav J.S."/>
            <person name="Pangilinan J."/>
            <person name="Larsson K.H."/>
            <person name="Matsuura K."/>
            <person name="Barry K."/>
            <person name="Labutti K."/>
            <person name="Kuo R."/>
            <person name="Ohm R.A."/>
            <person name="Bhattacharya S.S."/>
            <person name="Shirouzu T."/>
            <person name="Yoshinaga Y."/>
            <person name="Martin F.M."/>
            <person name="Grigoriev I.V."/>
            <person name="Hibbett D.S."/>
        </authorList>
    </citation>
    <scope>NUCLEOTIDE SEQUENCE [LARGE SCALE GENOMIC DNA]</scope>
    <source>
        <strain evidence="3 4">CBS 109695</strain>
    </source>
</reference>
<feature type="transmembrane region" description="Helical" evidence="1">
    <location>
        <begin position="213"/>
        <end position="236"/>
    </location>
</feature>
<dbReference type="EMBL" id="KV417509">
    <property type="protein sequence ID" value="KZP27442.1"/>
    <property type="molecule type" value="Genomic_DNA"/>
</dbReference>
<feature type="transmembrane region" description="Helical" evidence="1">
    <location>
        <begin position="60"/>
        <end position="81"/>
    </location>
</feature>
<feature type="domain" description="DUF6534" evidence="2">
    <location>
        <begin position="182"/>
        <end position="263"/>
    </location>
</feature>
<gene>
    <name evidence="3" type="ORF">FIBSPDRAFT_1040264</name>
</gene>
<dbReference type="PANTHER" id="PTHR40465">
    <property type="entry name" value="CHROMOSOME 1, WHOLE GENOME SHOTGUN SEQUENCE"/>
    <property type="match status" value="1"/>
</dbReference>
<keyword evidence="1" id="KW-0812">Transmembrane</keyword>
<feature type="transmembrane region" description="Helical" evidence="1">
    <location>
        <begin position="20"/>
        <end position="39"/>
    </location>
</feature>
<dbReference type="STRING" id="436010.A0A166QQZ1"/>
<dbReference type="AlphaFoldDB" id="A0A166QQZ1"/>
<organism evidence="3 4">
    <name type="scientific">Athelia psychrophila</name>
    <dbReference type="NCBI Taxonomy" id="1759441"/>
    <lineage>
        <taxon>Eukaryota</taxon>
        <taxon>Fungi</taxon>
        <taxon>Dikarya</taxon>
        <taxon>Basidiomycota</taxon>
        <taxon>Agaricomycotina</taxon>
        <taxon>Agaricomycetes</taxon>
        <taxon>Agaricomycetidae</taxon>
        <taxon>Atheliales</taxon>
        <taxon>Atheliaceae</taxon>
        <taxon>Athelia</taxon>
    </lineage>
</organism>
<evidence type="ECO:0000256" key="1">
    <source>
        <dbReference type="SAM" id="Phobius"/>
    </source>
</evidence>
<name>A0A166QQZ1_9AGAM</name>
<proteinExistence type="predicted"/>
<evidence type="ECO:0000313" key="4">
    <source>
        <dbReference type="Proteomes" id="UP000076532"/>
    </source>
</evidence>
<sequence length="301" mass="33624">MDIRASSIQGLMVSDDNPAIRSLGPFLVGVVAALVLYGVEVAQMYHYLRRAIYVKPWIKCVVVSLFLLETFQSTLLSFQIYKTLIVFRTDIGVTVVKSSWNAWMLPLQIISTGVTVFIAELFFLWTVHVVIRKRPLTYTIFFFGATGFVGSIVFGFTSIFVPNFVQWKKLDSAMATWLVSTLIADTLTAFSLARYLNKRRRNPFTSGDAVSRFISMILATGMVTSLASIVCIITFMANGPHLAFDFMLSKLYVNCVLSMLNSRLYEDPDSDSETQTRSSAGGLQLTDMPLDATWCSGVLEQ</sequence>
<dbReference type="PANTHER" id="PTHR40465:SF1">
    <property type="entry name" value="DUF6534 DOMAIN-CONTAINING PROTEIN"/>
    <property type="match status" value="1"/>
</dbReference>
<keyword evidence="1" id="KW-0472">Membrane</keyword>
<feature type="transmembrane region" description="Helical" evidence="1">
    <location>
        <begin position="173"/>
        <end position="193"/>
    </location>
</feature>
<dbReference type="Proteomes" id="UP000076532">
    <property type="component" value="Unassembled WGS sequence"/>
</dbReference>
<protein>
    <recommendedName>
        <fullName evidence="2">DUF6534 domain-containing protein</fullName>
    </recommendedName>
</protein>
<evidence type="ECO:0000313" key="3">
    <source>
        <dbReference type="EMBL" id="KZP27442.1"/>
    </source>
</evidence>